<dbReference type="Pfam" id="PF05016">
    <property type="entry name" value="ParE_toxin"/>
    <property type="match status" value="1"/>
</dbReference>
<comment type="caution">
    <text evidence="3">The sequence shown here is derived from an EMBL/GenBank/DDBJ whole genome shotgun (WGS) entry which is preliminary data.</text>
</comment>
<dbReference type="AlphaFoldDB" id="A0A437P3S5"/>
<dbReference type="InterPro" id="IPR007712">
    <property type="entry name" value="RelE/ParE_toxin"/>
</dbReference>
<protein>
    <submittedName>
        <fullName evidence="3">Type II toxin-antitoxin system RelE/ParE family toxin</fullName>
    </submittedName>
</protein>
<dbReference type="EMBL" id="SACP01000014">
    <property type="protein sequence ID" value="RVU16947.1"/>
    <property type="molecule type" value="Genomic_DNA"/>
</dbReference>
<dbReference type="OrthoDB" id="5457915at2"/>
<proteinExistence type="inferred from homology"/>
<dbReference type="Gene3D" id="3.30.2310.20">
    <property type="entry name" value="RelE-like"/>
    <property type="match status" value="1"/>
</dbReference>
<gene>
    <name evidence="3" type="ORF">EOE48_15465</name>
</gene>
<comment type="similarity">
    <text evidence="1">Belongs to the RelE toxin family.</text>
</comment>
<evidence type="ECO:0000313" key="3">
    <source>
        <dbReference type="EMBL" id="RVU16947.1"/>
    </source>
</evidence>
<reference evidence="3 4" key="1">
    <citation type="submission" date="2019-01" db="EMBL/GenBank/DDBJ databases">
        <authorList>
            <person name="Chen W.-M."/>
        </authorList>
    </citation>
    <scope>NUCLEOTIDE SEQUENCE [LARGE SCALE GENOMIC DNA]</scope>
    <source>
        <strain evidence="3 4">TER-1</strain>
    </source>
</reference>
<sequence length="95" mass="10574">MTRRPLAREDLIEIWTFVADDNEAAADALLDRIERGLRMLAANPQAGRARPELRPGLRSFPIGTYVVFYVATDAGIEVVRVRSGYRDLAPDDVAC</sequence>
<dbReference type="InterPro" id="IPR035093">
    <property type="entry name" value="RelE/ParE_toxin_dom_sf"/>
</dbReference>
<organism evidence="3 4">
    <name type="scientific">Methylobacterium oryzihabitans</name>
    <dbReference type="NCBI Taxonomy" id="2499852"/>
    <lineage>
        <taxon>Bacteria</taxon>
        <taxon>Pseudomonadati</taxon>
        <taxon>Pseudomonadota</taxon>
        <taxon>Alphaproteobacteria</taxon>
        <taxon>Hyphomicrobiales</taxon>
        <taxon>Methylobacteriaceae</taxon>
        <taxon>Methylobacterium</taxon>
    </lineage>
</organism>
<evidence type="ECO:0000256" key="1">
    <source>
        <dbReference type="ARBA" id="ARBA00006226"/>
    </source>
</evidence>
<dbReference type="InterPro" id="IPR051803">
    <property type="entry name" value="TA_system_RelE-like_toxin"/>
</dbReference>
<keyword evidence="2" id="KW-1277">Toxin-antitoxin system</keyword>
<dbReference type="Proteomes" id="UP000286997">
    <property type="component" value="Unassembled WGS sequence"/>
</dbReference>
<accession>A0A437P3S5</accession>
<keyword evidence="4" id="KW-1185">Reference proteome</keyword>
<dbReference type="PANTHER" id="PTHR33755">
    <property type="entry name" value="TOXIN PARE1-RELATED"/>
    <property type="match status" value="1"/>
</dbReference>
<evidence type="ECO:0000313" key="4">
    <source>
        <dbReference type="Proteomes" id="UP000286997"/>
    </source>
</evidence>
<name>A0A437P3S5_9HYPH</name>
<evidence type="ECO:0000256" key="2">
    <source>
        <dbReference type="ARBA" id="ARBA00022649"/>
    </source>
</evidence>